<evidence type="ECO:0000313" key="2">
    <source>
        <dbReference type="Proteomes" id="UP001583186"/>
    </source>
</evidence>
<keyword evidence="2" id="KW-1185">Reference proteome</keyword>
<dbReference type="EMBL" id="JAWCUI010000002">
    <property type="protein sequence ID" value="KAL1903268.1"/>
    <property type="molecule type" value="Genomic_DNA"/>
</dbReference>
<evidence type="ECO:0000313" key="1">
    <source>
        <dbReference type="EMBL" id="KAL1903268.1"/>
    </source>
</evidence>
<reference evidence="1 2" key="1">
    <citation type="journal article" date="2024" name="IMA Fungus">
        <title>IMA Genome - F19 : A genome assembly and annotation guide to empower mycologists, including annotated draft genome sequences of Ceratocystis pirilliformis, Diaporthe australafricana, Fusarium ophioides, Paecilomyces lecythidis, and Sporothrix stenoceras.</title>
        <authorList>
            <person name="Aylward J."/>
            <person name="Wilson A.M."/>
            <person name="Visagie C.M."/>
            <person name="Spraker J."/>
            <person name="Barnes I."/>
            <person name="Buitendag C."/>
            <person name="Ceriani C."/>
            <person name="Del Mar Angel L."/>
            <person name="du Plessis D."/>
            <person name="Fuchs T."/>
            <person name="Gasser K."/>
            <person name="Kramer D."/>
            <person name="Li W."/>
            <person name="Munsamy K."/>
            <person name="Piso A."/>
            <person name="Price J.L."/>
            <person name="Sonnekus B."/>
            <person name="Thomas C."/>
            <person name="van der Nest A."/>
            <person name="van Dijk A."/>
            <person name="van Heerden A."/>
            <person name="van Vuuren N."/>
            <person name="Yilmaz N."/>
            <person name="Duong T.A."/>
            <person name="van der Merwe N.A."/>
            <person name="Wingfield M.J."/>
            <person name="Wingfield B.D."/>
        </authorList>
    </citation>
    <scope>NUCLEOTIDE SEQUENCE [LARGE SCALE GENOMIC DNA]</scope>
    <source>
        <strain evidence="1 2">CMW 5346</strain>
    </source>
</reference>
<organism evidence="1 2">
    <name type="scientific">Sporothrix stenoceras</name>
    <dbReference type="NCBI Taxonomy" id="5173"/>
    <lineage>
        <taxon>Eukaryota</taxon>
        <taxon>Fungi</taxon>
        <taxon>Dikarya</taxon>
        <taxon>Ascomycota</taxon>
        <taxon>Pezizomycotina</taxon>
        <taxon>Sordariomycetes</taxon>
        <taxon>Sordariomycetidae</taxon>
        <taxon>Ophiostomatales</taxon>
        <taxon>Ophiostomataceae</taxon>
        <taxon>Sporothrix</taxon>
    </lineage>
</organism>
<sequence>MNWDLATEEPNRAEQFGQFGSLSVNVSRKDVRCRVVAVSGLASNPHWEWTSYSPETRIACNWLSELLPKHAKGATIETFRYNLLPGSVGGFLSEEGLTSAANRLLKMLDRSSGMLRAAPIVFVAHDLGGIVVKKIFFGTPHRALDEGSWEDLVLSIILASPAKLRMIPNLSTRLGRLSHFLEEVSGEFLDVAVDCRFINIYQDVDGESKDQPVRKPSDMTSW</sequence>
<dbReference type="Proteomes" id="UP001583186">
    <property type="component" value="Unassembled WGS sequence"/>
</dbReference>
<accession>A0ABR3ZUC6</accession>
<name>A0ABR3ZUC6_9PEZI</name>
<dbReference type="PANTHER" id="PTHR48182">
    <property type="entry name" value="PROTEIN SERAC1"/>
    <property type="match status" value="1"/>
</dbReference>
<dbReference type="PANTHER" id="PTHR48182:SF3">
    <property type="entry name" value="DUF676 DOMAIN-CONTAINING PROTEIN"/>
    <property type="match status" value="1"/>
</dbReference>
<proteinExistence type="predicted"/>
<comment type="caution">
    <text evidence="1">The sequence shown here is derived from an EMBL/GenBank/DDBJ whole genome shotgun (WGS) entry which is preliminary data.</text>
</comment>
<dbReference type="InterPro" id="IPR052374">
    <property type="entry name" value="SERAC1"/>
</dbReference>
<gene>
    <name evidence="1" type="ORF">Sste5346_000553</name>
</gene>
<protein>
    <recommendedName>
        <fullName evidence="3">DUF676 domain-containing protein</fullName>
    </recommendedName>
</protein>
<evidence type="ECO:0008006" key="3">
    <source>
        <dbReference type="Google" id="ProtNLM"/>
    </source>
</evidence>